<dbReference type="NCBIfam" id="NF008623">
    <property type="entry name" value="PRK11609.1"/>
    <property type="match status" value="1"/>
</dbReference>
<reference evidence="10 11" key="1">
    <citation type="submission" date="2014-05" db="EMBL/GenBank/DDBJ databases">
        <title>ATOL: Assembling a taxonomically balanced genome-scale reconstruction of the evolutionary history of the Enterobacteriaceae.</title>
        <authorList>
            <person name="Plunkett G.III."/>
            <person name="Neeno-Eckwall E.C."/>
            <person name="Glasner J.D."/>
            <person name="Perna N.T."/>
        </authorList>
    </citation>
    <scope>NUCLEOTIDE SEQUENCE [LARGE SCALE GENOMIC DNA]</scope>
    <source>
        <strain evidence="10 11">ATCC 33301</strain>
    </source>
</reference>
<evidence type="ECO:0000256" key="6">
    <source>
        <dbReference type="ARBA" id="ARBA00039017"/>
    </source>
</evidence>
<dbReference type="Pfam" id="PF00857">
    <property type="entry name" value="Isochorismatase"/>
    <property type="match status" value="1"/>
</dbReference>
<dbReference type="EMBL" id="JMPR01000050">
    <property type="protein sequence ID" value="KFD17235.1"/>
    <property type="molecule type" value="Genomic_DNA"/>
</dbReference>
<evidence type="ECO:0000313" key="10">
    <source>
        <dbReference type="EMBL" id="KFD17235.1"/>
    </source>
</evidence>
<evidence type="ECO:0000256" key="5">
    <source>
        <dbReference type="ARBA" id="ARBA00037900"/>
    </source>
</evidence>
<evidence type="ECO:0000256" key="8">
    <source>
        <dbReference type="ARBA" id="ARBA00072277"/>
    </source>
</evidence>
<dbReference type="InterPro" id="IPR036380">
    <property type="entry name" value="Isochorismatase-like_sf"/>
</dbReference>
<evidence type="ECO:0000256" key="3">
    <source>
        <dbReference type="ARBA" id="ARBA00022723"/>
    </source>
</evidence>
<keyword evidence="2" id="KW-0662">Pyridine nucleotide biosynthesis</keyword>
<dbReference type="EC" id="3.5.1.19" evidence="6"/>
<dbReference type="Proteomes" id="UP000028602">
    <property type="component" value="Unassembled WGS sequence"/>
</dbReference>
<gene>
    <name evidence="10" type="primary">pncA</name>
    <name evidence="10" type="ORF">GTPT_3240</name>
</gene>
<dbReference type="PANTHER" id="PTHR11080">
    <property type="entry name" value="PYRAZINAMIDASE/NICOTINAMIDASE"/>
    <property type="match status" value="1"/>
</dbReference>
<organism evidence="10 11">
    <name type="scientific">Tatumella ptyseos ATCC 33301</name>
    <dbReference type="NCBI Taxonomy" id="1005995"/>
    <lineage>
        <taxon>Bacteria</taxon>
        <taxon>Pseudomonadati</taxon>
        <taxon>Pseudomonadota</taxon>
        <taxon>Gammaproteobacteria</taxon>
        <taxon>Enterobacterales</taxon>
        <taxon>Erwiniaceae</taxon>
        <taxon>Tatumella</taxon>
    </lineage>
</organism>
<dbReference type="RefSeq" id="WP_029991316.1">
    <property type="nucleotide sequence ID" value="NZ_ATMJ01000050.1"/>
</dbReference>
<protein>
    <recommendedName>
        <fullName evidence="8">Nicotinamidase</fullName>
        <ecNumber evidence="6">3.5.1.19</ecNumber>
    </recommendedName>
    <alternativeName>
        <fullName evidence="7">Nicotinamide deamidase</fullName>
    </alternativeName>
</protein>
<keyword evidence="3" id="KW-0479">Metal-binding</keyword>
<dbReference type="FunFam" id="3.40.50.850:FF:000006">
    <property type="entry name" value="Bifunctional pyrazinamidase/nicotinamidase"/>
    <property type="match status" value="1"/>
</dbReference>
<dbReference type="GO" id="GO:0046872">
    <property type="term" value="F:metal ion binding"/>
    <property type="evidence" value="ECO:0007669"/>
    <property type="project" value="UniProtKB-KW"/>
</dbReference>
<dbReference type="CDD" id="cd01011">
    <property type="entry name" value="nicotinamidase"/>
    <property type="match status" value="1"/>
</dbReference>
<keyword evidence="11" id="KW-1185">Reference proteome</keyword>
<evidence type="ECO:0000259" key="9">
    <source>
        <dbReference type="Pfam" id="PF00857"/>
    </source>
</evidence>
<name>A0A085J9T9_9GAMM</name>
<accession>A0A085J9T9</accession>
<proteinExistence type="inferred from homology"/>
<sequence length="218" mass="23749">MPLSEPSVPDRHRALIVVDVQNCFVTGGSLAVPGGETIIPRVNQLARCFSNVVLTQDWHPHNHLSFAENHPGKQPGDIIETRYGPQHLWPVHAVWESEGAMLHRQLDIPHAQLIIRKGCHQDIDSYSAFTEADRQTTTGLAAWLQAREISHVYIVGLATDFCVAMTAIDARLAGFTTTVIEDACKGIDFQGSLAAAKADMLDHGVILTDSSELLAAAL</sequence>
<dbReference type="SUPFAM" id="SSF52499">
    <property type="entry name" value="Isochorismatase-like hydrolases"/>
    <property type="match status" value="1"/>
</dbReference>
<dbReference type="PANTHER" id="PTHR11080:SF2">
    <property type="entry name" value="LD05707P"/>
    <property type="match status" value="1"/>
</dbReference>
<evidence type="ECO:0000313" key="11">
    <source>
        <dbReference type="Proteomes" id="UP000028602"/>
    </source>
</evidence>
<evidence type="ECO:0000256" key="4">
    <source>
        <dbReference type="ARBA" id="ARBA00022801"/>
    </source>
</evidence>
<comment type="pathway">
    <text evidence="5">Cofactor biosynthesis; nicotinate biosynthesis; nicotinate from nicotinamide: step 1/1.</text>
</comment>
<dbReference type="AlphaFoldDB" id="A0A085J9T9"/>
<dbReference type="GO" id="GO:0008936">
    <property type="term" value="F:nicotinamidase activity"/>
    <property type="evidence" value="ECO:0007669"/>
    <property type="project" value="UniProtKB-EC"/>
</dbReference>
<dbReference type="Gene3D" id="3.40.50.850">
    <property type="entry name" value="Isochorismatase-like"/>
    <property type="match status" value="1"/>
</dbReference>
<dbReference type="InterPro" id="IPR052347">
    <property type="entry name" value="Isochorismatase_Nicotinamidase"/>
</dbReference>
<comment type="similarity">
    <text evidence="1">Belongs to the isochorismatase family.</text>
</comment>
<keyword evidence="4 10" id="KW-0378">Hydrolase</keyword>
<comment type="caution">
    <text evidence="10">The sequence shown here is derived from an EMBL/GenBank/DDBJ whole genome shotgun (WGS) entry which is preliminary data.</text>
</comment>
<dbReference type="GO" id="GO:0019363">
    <property type="term" value="P:pyridine nucleotide biosynthetic process"/>
    <property type="evidence" value="ECO:0007669"/>
    <property type="project" value="UniProtKB-KW"/>
</dbReference>
<dbReference type="InterPro" id="IPR000868">
    <property type="entry name" value="Isochorismatase-like_dom"/>
</dbReference>
<dbReference type="eggNOG" id="COG1335">
    <property type="taxonomic scope" value="Bacteria"/>
</dbReference>
<evidence type="ECO:0000256" key="1">
    <source>
        <dbReference type="ARBA" id="ARBA00006336"/>
    </source>
</evidence>
<evidence type="ECO:0000256" key="7">
    <source>
        <dbReference type="ARBA" id="ARBA00043224"/>
    </source>
</evidence>
<evidence type="ECO:0000256" key="2">
    <source>
        <dbReference type="ARBA" id="ARBA00022642"/>
    </source>
</evidence>
<feature type="domain" description="Isochorismatase-like" evidence="9">
    <location>
        <begin position="14"/>
        <end position="210"/>
    </location>
</feature>